<dbReference type="AlphaFoldDB" id="A0A2I1HIF4"/>
<dbReference type="EMBL" id="LLXI01003100">
    <property type="protein sequence ID" value="PKY58620.1"/>
    <property type="molecule type" value="Genomic_DNA"/>
</dbReference>
<name>A0A2I1HIF4_9GLOM</name>
<dbReference type="Proteomes" id="UP000234323">
    <property type="component" value="Unassembled WGS sequence"/>
</dbReference>
<evidence type="ECO:0000313" key="2">
    <source>
        <dbReference type="Proteomes" id="UP000234323"/>
    </source>
</evidence>
<gene>
    <name evidence="1" type="ORF">RhiirA4_480690</name>
</gene>
<sequence>MNELFSPPSFNISNINIPEEFGLSRELFFFDNSDNYVRMDQNMIAANDPFITTQGDHVVETNYMTNGIVFQIRGDLNNDEEKVKAKARRIRDLYGKIPSVLRKGTDKKVNSVDDLDSTKDILPPEYKRHKDRVAHGRIKS</sequence>
<comment type="caution">
    <text evidence="1">The sequence shown here is derived from an EMBL/GenBank/DDBJ whole genome shotgun (WGS) entry which is preliminary data.</text>
</comment>
<proteinExistence type="predicted"/>
<reference evidence="1 2" key="1">
    <citation type="submission" date="2015-10" db="EMBL/GenBank/DDBJ databases">
        <title>Genome analyses suggest a sexual origin of heterokaryosis in a supposedly ancient asexual fungus.</title>
        <authorList>
            <person name="Ropars J."/>
            <person name="Sedzielewska K."/>
            <person name="Noel J."/>
            <person name="Charron P."/>
            <person name="Farinelli L."/>
            <person name="Marton T."/>
            <person name="Kruger M."/>
            <person name="Pelin A."/>
            <person name="Brachmann A."/>
            <person name="Corradi N."/>
        </authorList>
    </citation>
    <scope>NUCLEOTIDE SEQUENCE [LARGE SCALE GENOMIC DNA]</scope>
    <source>
        <strain evidence="1 2">A4</strain>
    </source>
</reference>
<organism evidence="1 2">
    <name type="scientific">Rhizophagus irregularis</name>
    <dbReference type="NCBI Taxonomy" id="588596"/>
    <lineage>
        <taxon>Eukaryota</taxon>
        <taxon>Fungi</taxon>
        <taxon>Fungi incertae sedis</taxon>
        <taxon>Mucoromycota</taxon>
        <taxon>Glomeromycotina</taxon>
        <taxon>Glomeromycetes</taxon>
        <taxon>Glomerales</taxon>
        <taxon>Glomeraceae</taxon>
        <taxon>Rhizophagus</taxon>
    </lineage>
</organism>
<protein>
    <submittedName>
        <fullName evidence="1">Uncharacterized protein</fullName>
    </submittedName>
</protein>
<accession>A0A2I1HIF4</accession>
<dbReference type="VEuPathDB" id="FungiDB:RhiirFUN_023055"/>
<keyword evidence="2" id="KW-1185">Reference proteome</keyword>
<evidence type="ECO:0000313" key="1">
    <source>
        <dbReference type="EMBL" id="PKY58620.1"/>
    </source>
</evidence>
<dbReference type="VEuPathDB" id="FungiDB:FUN_014134"/>